<reference evidence="2 3" key="1">
    <citation type="submission" date="2016-11" db="EMBL/GenBank/DDBJ databases">
        <authorList>
            <person name="Jaros S."/>
            <person name="Januszkiewicz K."/>
            <person name="Wedrychowicz H."/>
        </authorList>
    </citation>
    <scope>NUCLEOTIDE SEQUENCE [LARGE SCALE GENOMIC DNA]</scope>
    <source>
        <strain evidence="2 3">DSM 21986</strain>
    </source>
</reference>
<dbReference type="Pfam" id="PF13091">
    <property type="entry name" value="PLDc_2"/>
    <property type="match status" value="2"/>
</dbReference>
<dbReference type="GO" id="GO:0032049">
    <property type="term" value="P:cardiolipin biosynthetic process"/>
    <property type="evidence" value="ECO:0007669"/>
    <property type="project" value="UniProtKB-ARBA"/>
</dbReference>
<proteinExistence type="predicted"/>
<dbReference type="CDD" id="cd09159">
    <property type="entry name" value="PLDc_ybhO_like_2"/>
    <property type="match status" value="1"/>
</dbReference>
<dbReference type="SUPFAM" id="SSF56024">
    <property type="entry name" value="Phospholipase D/nuclease"/>
    <property type="match status" value="2"/>
</dbReference>
<dbReference type="OrthoDB" id="9762009at2"/>
<dbReference type="InterPro" id="IPR025202">
    <property type="entry name" value="PLD-like_dom"/>
</dbReference>
<dbReference type="PANTHER" id="PTHR21248">
    <property type="entry name" value="CARDIOLIPIN SYNTHASE"/>
    <property type="match status" value="1"/>
</dbReference>
<evidence type="ECO:0000259" key="1">
    <source>
        <dbReference type="PROSITE" id="PS50035"/>
    </source>
</evidence>
<dbReference type="InterPro" id="IPR001736">
    <property type="entry name" value="PLipase_D/transphosphatidylase"/>
</dbReference>
<evidence type="ECO:0000313" key="2">
    <source>
        <dbReference type="EMBL" id="SHF48895.1"/>
    </source>
</evidence>
<dbReference type="GO" id="GO:0030572">
    <property type="term" value="F:phosphatidyltransferase activity"/>
    <property type="evidence" value="ECO:0007669"/>
    <property type="project" value="UniProtKB-ARBA"/>
</dbReference>
<dbReference type="RefSeq" id="WP_073063127.1">
    <property type="nucleotide sequence ID" value="NZ_FQUS01000009.1"/>
</dbReference>
<dbReference type="PANTHER" id="PTHR21248:SF22">
    <property type="entry name" value="PHOSPHOLIPASE D"/>
    <property type="match status" value="1"/>
</dbReference>
<protein>
    <submittedName>
        <fullName evidence="2">Cardiolipin synthase</fullName>
    </submittedName>
</protein>
<dbReference type="PROSITE" id="PS50035">
    <property type="entry name" value="PLD"/>
    <property type="match status" value="2"/>
</dbReference>
<name>A0A1M5C2K6_9BACT</name>
<dbReference type="Gene3D" id="3.30.870.10">
    <property type="entry name" value="Endonuclease Chain A"/>
    <property type="match status" value="3"/>
</dbReference>
<feature type="domain" description="PLD phosphodiesterase" evidence="1">
    <location>
        <begin position="301"/>
        <end position="328"/>
    </location>
</feature>
<dbReference type="SMART" id="SM00155">
    <property type="entry name" value="PLDc"/>
    <property type="match status" value="2"/>
</dbReference>
<sequence length="388" mass="44146">MNYKGILESTIGIPFSSGNAIRVLKNGKEIFPAMLDAISGARHEIDFLTFVYWKGDIAGRFARLLGKKAKEGVGVRVILDCFGAAFMPRELVEHMEKCGVEVEWIRPVKRWKIWKSDNRTHRKVLICDGNIAFTGGVGIAEEWEGDARNPSEWRETHFRVEGPAVRGLQSAFLENWIETGHQLHEGLPWQEDDGEVRLPDEQSIKEIPIQVVRTSASVLWSDIMILYRTLVGMAQESIRITTAYFNPNEAMVTLLCEAAERGVEVHIMIPGEHIDKRVANIAGGDRFQPLLKAGVNLWFYQKTMLHAKSIVIDDYVSCIGSANFNHRSMLKDDEVNMIALSAELAELLVNHFQEDLTYCDKIKQDQWEQRSLMQRGLEVVSKFFKQQI</sequence>
<dbReference type="AlphaFoldDB" id="A0A1M5C2K6"/>
<accession>A0A1M5C2K6</accession>
<dbReference type="EMBL" id="FQUS01000009">
    <property type="protein sequence ID" value="SHF48895.1"/>
    <property type="molecule type" value="Genomic_DNA"/>
</dbReference>
<organism evidence="2 3">
    <name type="scientific">Fodinibius roseus</name>
    <dbReference type="NCBI Taxonomy" id="1194090"/>
    <lineage>
        <taxon>Bacteria</taxon>
        <taxon>Pseudomonadati</taxon>
        <taxon>Balneolota</taxon>
        <taxon>Balneolia</taxon>
        <taxon>Balneolales</taxon>
        <taxon>Balneolaceae</taxon>
        <taxon>Fodinibius</taxon>
    </lineage>
</organism>
<feature type="domain" description="PLD phosphodiesterase" evidence="1">
    <location>
        <begin position="116"/>
        <end position="143"/>
    </location>
</feature>
<dbReference type="STRING" id="1194090.SAMN05443144_10972"/>
<dbReference type="CDD" id="cd09110">
    <property type="entry name" value="PLDc_CLS_1"/>
    <property type="match status" value="1"/>
</dbReference>
<dbReference type="Proteomes" id="UP000184041">
    <property type="component" value="Unassembled WGS sequence"/>
</dbReference>
<evidence type="ECO:0000313" key="3">
    <source>
        <dbReference type="Proteomes" id="UP000184041"/>
    </source>
</evidence>
<keyword evidence="3" id="KW-1185">Reference proteome</keyword>
<gene>
    <name evidence="2" type="ORF">SAMN05443144_10972</name>
</gene>